<evidence type="ECO:0000313" key="2">
    <source>
        <dbReference type="Proteomes" id="UP001610444"/>
    </source>
</evidence>
<dbReference type="Proteomes" id="UP001610444">
    <property type="component" value="Unassembled WGS sequence"/>
</dbReference>
<proteinExistence type="predicted"/>
<reference evidence="1 2" key="1">
    <citation type="submission" date="2024-07" db="EMBL/GenBank/DDBJ databases">
        <title>Section-level genome sequencing and comparative genomics of Aspergillus sections Usti and Cavernicolus.</title>
        <authorList>
            <consortium name="Lawrence Berkeley National Laboratory"/>
            <person name="Nybo J.L."/>
            <person name="Vesth T.C."/>
            <person name="Theobald S."/>
            <person name="Frisvad J.C."/>
            <person name="Larsen T.O."/>
            <person name="Kjaerboelling I."/>
            <person name="Rothschild-Mancinelli K."/>
            <person name="Lyhne E.K."/>
            <person name="Kogle M.E."/>
            <person name="Barry K."/>
            <person name="Clum A."/>
            <person name="Na H."/>
            <person name="Ledsgaard L."/>
            <person name="Lin J."/>
            <person name="Lipzen A."/>
            <person name="Kuo A."/>
            <person name="Riley R."/>
            <person name="Mondo S."/>
            <person name="LaButti K."/>
            <person name="Haridas S."/>
            <person name="Pangalinan J."/>
            <person name="Salamov A.A."/>
            <person name="Simmons B.A."/>
            <person name="Magnuson J.K."/>
            <person name="Chen J."/>
            <person name="Drula E."/>
            <person name="Henrissat B."/>
            <person name="Wiebenga A."/>
            <person name="Lubbers R.J."/>
            <person name="Gomes A.C."/>
            <person name="Macurrencykelacurrency M.R."/>
            <person name="Stajich J."/>
            <person name="Grigoriev I.V."/>
            <person name="Mortensen U.H."/>
            <person name="De vries R.P."/>
            <person name="Baker S.E."/>
            <person name="Andersen M.R."/>
        </authorList>
    </citation>
    <scope>NUCLEOTIDE SEQUENCE [LARGE SCALE GENOMIC DNA]</scope>
    <source>
        <strain evidence="1 2">CBS 756.74</strain>
    </source>
</reference>
<sequence>MKVVPHKDGTCLVAYARHEDHDYLGEPNLYKVNARDVHEFLLWAVGVENPEEEGGEVYPQIVKYLGRLKPGFKLEYLCPGPWKQRAPQSSMSPS</sequence>
<gene>
    <name evidence="1" type="ORF">BJX68DRAFT_260644</name>
</gene>
<dbReference type="GeneID" id="98159094"/>
<protein>
    <submittedName>
        <fullName evidence="1">Uncharacterized protein</fullName>
    </submittedName>
</protein>
<evidence type="ECO:0000313" key="1">
    <source>
        <dbReference type="EMBL" id="KAL2861840.1"/>
    </source>
</evidence>
<comment type="caution">
    <text evidence="1">The sequence shown here is derived from an EMBL/GenBank/DDBJ whole genome shotgun (WGS) entry which is preliminary data.</text>
</comment>
<keyword evidence="2" id="KW-1185">Reference proteome</keyword>
<dbReference type="RefSeq" id="XP_070905930.1">
    <property type="nucleotide sequence ID" value="XM_071043930.1"/>
</dbReference>
<organism evidence="1 2">
    <name type="scientific">Aspergillus pseudodeflectus</name>
    <dbReference type="NCBI Taxonomy" id="176178"/>
    <lineage>
        <taxon>Eukaryota</taxon>
        <taxon>Fungi</taxon>
        <taxon>Dikarya</taxon>
        <taxon>Ascomycota</taxon>
        <taxon>Pezizomycotina</taxon>
        <taxon>Eurotiomycetes</taxon>
        <taxon>Eurotiomycetidae</taxon>
        <taxon>Eurotiales</taxon>
        <taxon>Aspergillaceae</taxon>
        <taxon>Aspergillus</taxon>
        <taxon>Aspergillus subgen. Nidulantes</taxon>
    </lineage>
</organism>
<name>A0ABR4LBK6_9EURO</name>
<dbReference type="EMBL" id="JBFXLR010000001">
    <property type="protein sequence ID" value="KAL2861840.1"/>
    <property type="molecule type" value="Genomic_DNA"/>
</dbReference>
<accession>A0ABR4LBK6</accession>